<dbReference type="Proteomes" id="UP000256919">
    <property type="component" value="Unassembled WGS sequence"/>
</dbReference>
<dbReference type="InterPro" id="IPR001173">
    <property type="entry name" value="Glyco_trans_2-like"/>
</dbReference>
<feature type="domain" description="Glycosyltransferase 2-like" evidence="1">
    <location>
        <begin position="7"/>
        <end position="139"/>
    </location>
</feature>
<comment type="caution">
    <text evidence="2">The sequence shown here is derived from an EMBL/GenBank/DDBJ whole genome shotgun (WGS) entry which is preliminary data.</text>
</comment>
<dbReference type="EMBL" id="QREI01000004">
    <property type="protein sequence ID" value="REE24458.1"/>
    <property type="molecule type" value="Genomic_DNA"/>
</dbReference>
<reference evidence="2 3" key="1">
    <citation type="submission" date="2018-07" db="EMBL/GenBank/DDBJ databases">
        <title>Genomic Encyclopedia of Type Strains, Phase III (KMG-III): the genomes of soil and plant-associated and newly described type strains.</title>
        <authorList>
            <person name="Whitman W."/>
        </authorList>
    </citation>
    <scope>NUCLEOTIDE SEQUENCE [LARGE SCALE GENOMIC DNA]</scope>
    <source>
        <strain evidence="2 3">CECT 7948</strain>
    </source>
</reference>
<evidence type="ECO:0000259" key="1">
    <source>
        <dbReference type="Pfam" id="PF00535"/>
    </source>
</evidence>
<evidence type="ECO:0000313" key="2">
    <source>
        <dbReference type="EMBL" id="REE24458.1"/>
    </source>
</evidence>
<proteinExistence type="predicted"/>
<keyword evidence="2" id="KW-0808">Transferase</keyword>
<name>A0A3D9MZ93_9FLAO</name>
<accession>A0A3D9MZ93</accession>
<dbReference type="Gene3D" id="3.90.550.10">
    <property type="entry name" value="Spore Coat Polysaccharide Biosynthesis Protein SpsA, Chain A"/>
    <property type="match status" value="1"/>
</dbReference>
<dbReference type="CDD" id="cd00761">
    <property type="entry name" value="Glyco_tranf_GTA_type"/>
    <property type="match status" value="1"/>
</dbReference>
<organism evidence="2 3">
    <name type="scientific">Winogradskyella pacifica</name>
    <dbReference type="NCBI Taxonomy" id="664642"/>
    <lineage>
        <taxon>Bacteria</taxon>
        <taxon>Pseudomonadati</taxon>
        <taxon>Bacteroidota</taxon>
        <taxon>Flavobacteriia</taxon>
        <taxon>Flavobacteriales</taxon>
        <taxon>Flavobacteriaceae</taxon>
        <taxon>Winogradskyella</taxon>
    </lineage>
</organism>
<dbReference type="PANTHER" id="PTHR22916">
    <property type="entry name" value="GLYCOSYLTRANSFERASE"/>
    <property type="match status" value="1"/>
</dbReference>
<dbReference type="PANTHER" id="PTHR22916:SF3">
    <property type="entry name" value="UDP-GLCNAC:BETAGAL BETA-1,3-N-ACETYLGLUCOSAMINYLTRANSFERASE-LIKE PROTEIN 1"/>
    <property type="match status" value="1"/>
</dbReference>
<dbReference type="Pfam" id="PF00535">
    <property type="entry name" value="Glycos_transf_2"/>
    <property type="match status" value="1"/>
</dbReference>
<dbReference type="SUPFAM" id="SSF53448">
    <property type="entry name" value="Nucleotide-diphospho-sugar transferases"/>
    <property type="match status" value="1"/>
</dbReference>
<dbReference type="AlphaFoldDB" id="A0A3D9MZ93"/>
<gene>
    <name evidence="2" type="ORF">DFQ09_104229</name>
</gene>
<dbReference type="InterPro" id="IPR029044">
    <property type="entry name" value="Nucleotide-diphossugar_trans"/>
</dbReference>
<dbReference type="RefSeq" id="WP_115810131.1">
    <property type="nucleotide sequence ID" value="NZ_QREI01000004.1"/>
</dbReference>
<keyword evidence="3" id="KW-1185">Reference proteome</keyword>
<protein>
    <submittedName>
        <fullName evidence="2">Glycosyltransferase involved in cell wall biosynthesis</fullName>
    </submittedName>
</protein>
<dbReference type="GO" id="GO:0016758">
    <property type="term" value="F:hexosyltransferase activity"/>
    <property type="evidence" value="ECO:0007669"/>
    <property type="project" value="UniProtKB-ARBA"/>
</dbReference>
<evidence type="ECO:0000313" key="3">
    <source>
        <dbReference type="Proteomes" id="UP000256919"/>
    </source>
</evidence>
<dbReference type="OrthoDB" id="597270at2"/>
<sequence>MKKDLVSIIIPTYNRAHLIGETIASIQRQTYTNWECIIVDDSSTDNTEKILLNYIEKDKRIAFYHKPDNLLKGPSASRNFGFIKSNGTYINWLDSDDVMHPEKLETDLKNIQSGDFDFTISQSAFFKDDGKPSKKYWNKNLWSDDPINDFILKKIGWGINNPLWKRDSLINSDLKFDEDLITADDYMYHIQVLLFKLKPNVNQEVLVFNREHGNRLNDFGRKAPFKLKNNIYLMKNKESFTLNDDVKAFLNRQYIRQVSNLLKNKDIKLARNYIKNKNLKFYDLKTNTEVRMLYFKGLIFKLTGIGYEFLKVK</sequence>